<gene>
    <name evidence="4" type="ORF">CATMQ487_36150</name>
</gene>
<evidence type="ECO:0000259" key="3">
    <source>
        <dbReference type="PROSITE" id="PS51371"/>
    </source>
</evidence>
<dbReference type="InterPro" id="IPR000644">
    <property type="entry name" value="CBS_dom"/>
</dbReference>
<evidence type="ECO:0000313" key="4">
    <source>
        <dbReference type="EMBL" id="BDI06645.1"/>
    </source>
</evidence>
<accession>A0ABM7YQ24</accession>
<dbReference type="PROSITE" id="PS51371">
    <property type="entry name" value="CBS"/>
    <property type="match status" value="2"/>
</dbReference>
<protein>
    <recommendedName>
        <fullName evidence="3">CBS domain-containing protein</fullName>
    </recommendedName>
</protein>
<evidence type="ECO:0000313" key="5">
    <source>
        <dbReference type="Proteomes" id="UP001057498"/>
    </source>
</evidence>
<dbReference type="SMART" id="SM00116">
    <property type="entry name" value="CBS"/>
    <property type="match status" value="2"/>
</dbReference>
<sequence>MAMFHVYGLAGRSAWVGQDLLEPVRPVERSRAIDPPMPGEAALQPSAQRISALHAYAGESGDTPVPPRRVRLAGEIMARPAICVGIDAPLVEIWGELERRAVRQLLVTDAQGALVGLVSRHDLLGPAWPTLLGEHLAGVAAGADLGNARLLAAMQRGVQSWRERSGRTAGQLLRSPIPAAQPDTELRRIAAVLVDTGLPGVPVVDAQGHPLGWVGRRELLFAVATDPPLDLWG</sequence>
<feature type="domain" description="CBS" evidence="3">
    <location>
        <begin position="173"/>
        <end position="231"/>
    </location>
</feature>
<dbReference type="Proteomes" id="UP001057498">
    <property type="component" value="Chromosome"/>
</dbReference>
<dbReference type="PANTHER" id="PTHR43080:SF26">
    <property type="entry name" value="REGULATORY PROTEIN"/>
    <property type="match status" value="1"/>
</dbReference>
<dbReference type="InterPro" id="IPR046342">
    <property type="entry name" value="CBS_dom_sf"/>
</dbReference>
<dbReference type="PANTHER" id="PTHR43080">
    <property type="entry name" value="CBS DOMAIN-CONTAINING PROTEIN CBSX3, MITOCHONDRIAL"/>
    <property type="match status" value="1"/>
</dbReference>
<dbReference type="Gene3D" id="3.10.580.10">
    <property type="entry name" value="CBS-domain"/>
    <property type="match status" value="2"/>
</dbReference>
<evidence type="ECO:0000256" key="1">
    <source>
        <dbReference type="ARBA" id="ARBA00023122"/>
    </source>
</evidence>
<evidence type="ECO:0000256" key="2">
    <source>
        <dbReference type="PROSITE-ProRule" id="PRU00703"/>
    </source>
</evidence>
<name>A0ABM7YQ24_9BURK</name>
<dbReference type="SUPFAM" id="SSF54631">
    <property type="entry name" value="CBS-domain pair"/>
    <property type="match status" value="1"/>
</dbReference>
<keyword evidence="1 2" id="KW-0129">CBS domain</keyword>
<dbReference type="CDD" id="cd02205">
    <property type="entry name" value="CBS_pair_SF"/>
    <property type="match status" value="1"/>
</dbReference>
<proteinExistence type="predicted"/>
<dbReference type="EMBL" id="AP025730">
    <property type="protein sequence ID" value="BDI06645.1"/>
    <property type="molecule type" value="Genomic_DNA"/>
</dbReference>
<dbReference type="Pfam" id="PF00571">
    <property type="entry name" value="CBS"/>
    <property type="match status" value="2"/>
</dbReference>
<reference evidence="4" key="1">
    <citation type="submission" date="2022-04" db="EMBL/GenBank/DDBJ databases">
        <title>Whole genome sequence of Sphaerotilus sp. FB-5.</title>
        <authorList>
            <person name="Takeda M."/>
            <person name="Narihara S."/>
            <person name="Akimoto M."/>
            <person name="Akimoto R."/>
            <person name="Nishiyashiki S."/>
            <person name="Murakami T."/>
        </authorList>
    </citation>
    <scope>NUCLEOTIDE SEQUENCE</scope>
    <source>
        <strain evidence="4">FB-5</strain>
    </source>
</reference>
<keyword evidence="5" id="KW-1185">Reference proteome</keyword>
<feature type="domain" description="CBS" evidence="3">
    <location>
        <begin position="77"/>
        <end position="134"/>
    </location>
</feature>
<dbReference type="InterPro" id="IPR051257">
    <property type="entry name" value="Diverse_CBS-Domain"/>
</dbReference>
<organism evidence="4 5">
    <name type="scientific">Sphaerotilus microaerophilus</name>
    <dbReference type="NCBI Taxonomy" id="2914710"/>
    <lineage>
        <taxon>Bacteria</taxon>
        <taxon>Pseudomonadati</taxon>
        <taxon>Pseudomonadota</taxon>
        <taxon>Betaproteobacteria</taxon>
        <taxon>Burkholderiales</taxon>
        <taxon>Sphaerotilaceae</taxon>
        <taxon>Sphaerotilus</taxon>
    </lineage>
</organism>